<protein>
    <recommendedName>
        <fullName evidence="2">Integrase catalytic domain-containing protein</fullName>
    </recommendedName>
</protein>
<feature type="domain" description="Integrase catalytic" evidence="2">
    <location>
        <begin position="454"/>
        <end position="552"/>
    </location>
</feature>
<evidence type="ECO:0000259" key="2">
    <source>
        <dbReference type="PROSITE" id="PS50994"/>
    </source>
</evidence>
<organism evidence="3">
    <name type="scientific">Tanacetum cinerariifolium</name>
    <name type="common">Dalmatian daisy</name>
    <name type="synonym">Chrysanthemum cinerariifolium</name>
    <dbReference type="NCBI Taxonomy" id="118510"/>
    <lineage>
        <taxon>Eukaryota</taxon>
        <taxon>Viridiplantae</taxon>
        <taxon>Streptophyta</taxon>
        <taxon>Embryophyta</taxon>
        <taxon>Tracheophyta</taxon>
        <taxon>Spermatophyta</taxon>
        <taxon>Magnoliopsida</taxon>
        <taxon>eudicotyledons</taxon>
        <taxon>Gunneridae</taxon>
        <taxon>Pentapetalae</taxon>
        <taxon>asterids</taxon>
        <taxon>campanulids</taxon>
        <taxon>Asterales</taxon>
        <taxon>Asteraceae</taxon>
        <taxon>Asteroideae</taxon>
        <taxon>Anthemideae</taxon>
        <taxon>Anthemidinae</taxon>
        <taxon>Tanacetum</taxon>
    </lineage>
</organism>
<dbReference type="InterPro" id="IPR001584">
    <property type="entry name" value="Integrase_cat-core"/>
</dbReference>
<evidence type="ECO:0000256" key="1">
    <source>
        <dbReference type="SAM" id="MobiDB-lite"/>
    </source>
</evidence>
<dbReference type="Pfam" id="PF00665">
    <property type="entry name" value="rve"/>
    <property type="match status" value="1"/>
</dbReference>
<dbReference type="GO" id="GO:0008270">
    <property type="term" value="F:zinc ion binding"/>
    <property type="evidence" value="ECO:0007669"/>
    <property type="project" value="InterPro"/>
</dbReference>
<sequence>MFKGLTFRKCILNGPYKPTTVLVQVVAVTDDSLAIPENTTFETPMNMSPANKAHFESEKEAIHLILTGIGDEIYTTVDACQTAQEMWEAIERLQQGESLNIQDPEWSRFVTIVKQQHKLDEVSYHKLFDILKQYQKEVNELCAERFARNANPLALVDTAQANQDPYYQKSKYKGKEIAKPITPLSESASEEDNDPEQAQKDKDMQKNLALIGKNQRTMNVAGARKNVGSLIVHQSGIQCFNCKEFGYFSKECRKPKRVKDSAYDKEKMMLCKQAEKCVPLQAEQYDWLADMDEEIDEQELEAHYSYMAKIKETEFKKYKAFNDRTIDYEKLERKLNETLGQLAQKGIEIKEGLKLKAYEISVVTEKHDELIKQSLLTKSHYEGLVKQKTKASITISSQLVNFVMRIWRLLHENLHVLLEIFKDVVIGLPKLKFIKDQLCSSCELSKAKRSSFKSKAVPSLKGRINLLHIDLCGPMRVASINGKKYIMVIVDDYSRYTCTLFLHSNDERLKVLNEFLIKIQRNLQAPVITVRTDRGTEFLNKTLHAFLKKKELSIKPLQLEHLNKTALLKDETVLWLRLLERCPQL</sequence>
<dbReference type="GO" id="GO:0003676">
    <property type="term" value="F:nucleic acid binding"/>
    <property type="evidence" value="ECO:0007669"/>
    <property type="project" value="InterPro"/>
</dbReference>
<dbReference type="Gene3D" id="3.30.420.10">
    <property type="entry name" value="Ribonuclease H-like superfamily/Ribonuclease H"/>
    <property type="match status" value="1"/>
</dbReference>
<dbReference type="InterPro" id="IPR036397">
    <property type="entry name" value="RNaseH_sf"/>
</dbReference>
<dbReference type="SUPFAM" id="SSF57756">
    <property type="entry name" value="Retrovirus zinc finger-like domains"/>
    <property type="match status" value="1"/>
</dbReference>
<dbReference type="InterPro" id="IPR036875">
    <property type="entry name" value="Znf_CCHC_sf"/>
</dbReference>
<name>A0A6L2N723_TANCI</name>
<accession>A0A6L2N723</accession>
<dbReference type="GO" id="GO:0015074">
    <property type="term" value="P:DNA integration"/>
    <property type="evidence" value="ECO:0007669"/>
    <property type="project" value="InterPro"/>
</dbReference>
<dbReference type="InterPro" id="IPR012337">
    <property type="entry name" value="RNaseH-like_sf"/>
</dbReference>
<dbReference type="PANTHER" id="PTHR42648">
    <property type="entry name" value="TRANSPOSASE, PUTATIVE-RELATED"/>
    <property type="match status" value="1"/>
</dbReference>
<dbReference type="Gene3D" id="4.10.60.10">
    <property type="entry name" value="Zinc finger, CCHC-type"/>
    <property type="match status" value="1"/>
</dbReference>
<dbReference type="PROSITE" id="PS50994">
    <property type="entry name" value="INTEGRASE"/>
    <property type="match status" value="1"/>
</dbReference>
<evidence type="ECO:0000313" key="3">
    <source>
        <dbReference type="EMBL" id="GEU82031.1"/>
    </source>
</evidence>
<dbReference type="EMBL" id="BKCJ010008401">
    <property type="protein sequence ID" value="GEU82031.1"/>
    <property type="molecule type" value="Genomic_DNA"/>
</dbReference>
<proteinExistence type="predicted"/>
<dbReference type="AlphaFoldDB" id="A0A6L2N723"/>
<feature type="region of interest" description="Disordered" evidence="1">
    <location>
        <begin position="181"/>
        <end position="202"/>
    </location>
</feature>
<gene>
    <name evidence="3" type="ORF">Tci_054009</name>
</gene>
<dbReference type="SUPFAM" id="SSF53098">
    <property type="entry name" value="Ribonuclease H-like"/>
    <property type="match status" value="1"/>
</dbReference>
<comment type="caution">
    <text evidence="3">The sequence shown here is derived from an EMBL/GenBank/DDBJ whole genome shotgun (WGS) entry which is preliminary data.</text>
</comment>
<dbReference type="PANTHER" id="PTHR42648:SF21">
    <property type="entry name" value="CYSTEINE-RICH RLK (RECEPTOR-LIKE PROTEIN KINASE) 8"/>
    <property type="match status" value="1"/>
</dbReference>
<dbReference type="InterPro" id="IPR039537">
    <property type="entry name" value="Retrotran_Ty1/copia-like"/>
</dbReference>
<reference evidence="3" key="1">
    <citation type="journal article" date="2019" name="Sci. Rep.">
        <title>Draft genome of Tanacetum cinerariifolium, the natural source of mosquito coil.</title>
        <authorList>
            <person name="Yamashiro T."/>
            <person name="Shiraishi A."/>
            <person name="Satake H."/>
            <person name="Nakayama K."/>
        </authorList>
    </citation>
    <scope>NUCLEOTIDE SEQUENCE</scope>
</reference>